<sequence>MTNTWEQRKLGDIAEITMGQSPAGSTYSDYPTKHILVQGNADLKNGWVYPRIWTTQVTKQAYNGDLIMSVRAPVGAMAKTSYDVVIGRGVAAIHGNEFIYQKLVSMCENNYWSKMSCGSTFESINSNDLKSAEFSVPLEDEQSRIGSFFSELDQLITLHQRK</sequence>
<dbReference type="SUPFAM" id="SSF116734">
    <property type="entry name" value="DNA methylase specificity domain"/>
    <property type="match status" value="1"/>
</dbReference>
<proteinExistence type="inferred from homology"/>
<dbReference type="Pfam" id="PF01420">
    <property type="entry name" value="Methylase_S"/>
    <property type="match status" value="1"/>
</dbReference>
<dbReference type="InterPro" id="IPR000055">
    <property type="entry name" value="Restrct_endonuc_typeI_TRD"/>
</dbReference>
<reference evidence="5 6" key="1">
    <citation type="submission" date="2016-10" db="EMBL/GenBank/DDBJ databases">
        <authorList>
            <person name="de Groot N.N."/>
        </authorList>
    </citation>
    <scope>NUCLEOTIDE SEQUENCE [LARGE SCALE GENOMIC DNA]</scope>
    <source>
        <strain evidence="5 6">DSM 15827</strain>
    </source>
</reference>
<protein>
    <submittedName>
        <fullName evidence="5">Type I restriction enzyme, S subunit</fullName>
    </submittedName>
</protein>
<evidence type="ECO:0000256" key="3">
    <source>
        <dbReference type="ARBA" id="ARBA00023125"/>
    </source>
</evidence>
<dbReference type="RefSeq" id="WP_245711156.1">
    <property type="nucleotide sequence ID" value="NZ_FOGF01000040.1"/>
</dbReference>
<organism evidence="5 6">
    <name type="scientific">Granulicatella balaenopterae</name>
    <dbReference type="NCBI Taxonomy" id="137733"/>
    <lineage>
        <taxon>Bacteria</taxon>
        <taxon>Bacillati</taxon>
        <taxon>Bacillota</taxon>
        <taxon>Bacilli</taxon>
        <taxon>Lactobacillales</taxon>
        <taxon>Carnobacteriaceae</taxon>
        <taxon>Granulicatella</taxon>
    </lineage>
</organism>
<evidence type="ECO:0000259" key="4">
    <source>
        <dbReference type="Pfam" id="PF01420"/>
    </source>
</evidence>
<keyword evidence="3" id="KW-0238">DNA-binding</keyword>
<feature type="domain" description="Type I restriction modification DNA specificity" evidence="4">
    <location>
        <begin position="4"/>
        <end position="161"/>
    </location>
</feature>
<accession>A0A1H9NIL3</accession>
<dbReference type="InterPro" id="IPR052021">
    <property type="entry name" value="Type-I_RS_S_subunit"/>
</dbReference>
<dbReference type="STRING" id="137733.SAMN05421767_1408"/>
<dbReference type="EMBL" id="FOGF01000040">
    <property type="protein sequence ID" value="SER35814.1"/>
    <property type="molecule type" value="Genomic_DNA"/>
</dbReference>
<evidence type="ECO:0000256" key="2">
    <source>
        <dbReference type="ARBA" id="ARBA00022747"/>
    </source>
</evidence>
<dbReference type="Gene3D" id="3.90.220.20">
    <property type="entry name" value="DNA methylase specificity domains"/>
    <property type="match status" value="1"/>
</dbReference>
<name>A0A1H9NIL3_9LACT</name>
<comment type="similarity">
    <text evidence="1">Belongs to the type-I restriction system S methylase family.</text>
</comment>
<dbReference type="Proteomes" id="UP000198556">
    <property type="component" value="Unassembled WGS sequence"/>
</dbReference>
<dbReference type="PANTHER" id="PTHR30408">
    <property type="entry name" value="TYPE-1 RESTRICTION ENZYME ECOKI SPECIFICITY PROTEIN"/>
    <property type="match status" value="1"/>
</dbReference>
<dbReference type="InterPro" id="IPR044946">
    <property type="entry name" value="Restrct_endonuc_typeI_TRD_sf"/>
</dbReference>
<evidence type="ECO:0000313" key="6">
    <source>
        <dbReference type="Proteomes" id="UP000198556"/>
    </source>
</evidence>
<keyword evidence="2" id="KW-0680">Restriction system</keyword>
<dbReference type="CDD" id="cd17494">
    <property type="entry name" value="RMtype1_S_Sma198ORF994P-TRD2-CR2_like"/>
    <property type="match status" value="1"/>
</dbReference>
<keyword evidence="6" id="KW-1185">Reference proteome</keyword>
<evidence type="ECO:0000313" key="5">
    <source>
        <dbReference type="EMBL" id="SER35814.1"/>
    </source>
</evidence>
<dbReference type="AlphaFoldDB" id="A0A1H9NIL3"/>
<gene>
    <name evidence="5" type="ORF">SAMN05421767_1408</name>
</gene>
<dbReference type="GO" id="GO:0009307">
    <property type="term" value="P:DNA restriction-modification system"/>
    <property type="evidence" value="ECO:0007669"/>
    <property type="project" value="UniProtKB-KW"/>
</dbReference>
<dbReference type="GO" id="GO:0003677">
    <property type="term" value="F:DNA binding"/>
    <property type="evidence" value="ECO:0007669"/>
    <property type="project" value="UniProtKB-KW"/>
</dbReference>
<evidence type="ECO:0000256" key="1">
    <source>
        <dbReference type="ARBA" id="ARBA00010923"/>
    </source>
</evidence>
<dbReference type="PANTHER" id="PTHR30408:SF13">
    <property type="entry name" value="TYPE I RESTRICTION ENZYME HINDI SPECIFICITY SUBUNIT"/>
    <property type="match status" value="1"/>
</dbReference>